<dbReference type="InterPro" id="IPR015032">
    <property type="entry name" value="ThsB__TIR-like_domain"/>
</dbReference>
<evidence type="ECO:0000259" key="1">
    <source>
        <dbReference type="Pfam" id="PF08937"/>
    </source>
</evidence>
<protein>
    <submittedName>
        <fullName evidence="2">MTH538 TIR-like domain (DUF1863)</fullName>
    </submittedName>
</protein>
<dbReference type="EMBL" id="CAADFE010000023">
    <property type="protein sequence ID" value="VFJ70425.1"/>
    <property type="molecule type" value="Genomic_DNA"/>
</dbReference>
<dbReference type="InterPro" id="IPR035897">
    <property type="entry name" value="Toll_tir_struct_dom_sf"/>
</dbReference>
<proteinExistence type="predicted"/>
<feature type="domain" description="Thoeris protein ThsB TIR-like" evidence="1">
    <location>
        <begin position="4"/>
        <end position="99"/>
    </location>
</feature>
<dbReference type="Pfam" id="PF08937">
    <property type="entry name" value="ThsB_TIR"/>
    <property type="match status" value="1"/>
</dbReference>
<accession>A0A450TR18</accession>
<name>A0A450TR18_9GAMM</name>
<organism evidence="2">
    <name type="scientific">Candidatus Kentrum sp. FW</name>
    <dbReference type="NCBI Taxonomy" id="2126338"/>
    <lineage>
        <taxon>Bacteria</taxon>
        <taxon>Pseudomonadati</taxon>
        <taxon>Pseudomonadota</taxon>
        <taxon>Gammaproteobacteria</taxon>
        <taxon>Candidatus Kentrum</taxon>
    </lineage>
</organism>
<reference evidence="2" key="1">
    <citation type="submission" date="2019-02" db="EMBL/GenBank/DDBJ databases">
        <authorList>
            <person name="Gruber-Vodicka R. H."/>
            <person name="Seah K. B. B."/>
        </authorList>
    </citation>
    <scope>NUCLEOTIDE SEQUENCE</scope>
    <source>
        <strain evidence="2">BECK_BZ131</strain>
    </source>
</reference>
<dbReference type="SUPFAM" id="SSF52200">
    <property type="entry name" value="Toll/Interleukin receptor TIR domain"/>
    <property type="match status" value="1"/>
</dbReference>
<dbReference type="Gene3D" id="3.40.50.11200">
    <property type="match status" value="1"/>
</dbReference>
<evidence type="ECO:0000313" key="2">
    <source>
        <dbReference type="EMBL" id="VFJ70425.1"/>
    </source>
</evidence>
<gene>
    <name evidence="2" type="ORF">BECKFW1821C_GA0114237_10238</name>
</gene>
<dbReference type="AlphaFoldDB" id="A0A450TR18"/>
<sequence>MNLFISFDWDDRDQVNGFRGMLANPDVYALTHRDTSVKHDYSEFGNNAIKQAILYKLNTTHVTVCLISQETRNSQWVNWELEQSRLKNIPIVGIVLKNQPVTTLQGAPEFFIRYGNYRVHSWDSPDELSAIIQQTYRGY</sequence>